<keyword evidence="4" id="KW-0804">Transcription</keyword>
<dbReference type="InterPro" id="IPR016032">
    <property type="entry name" value="Sig_transdc_resp-reg_C-effctor"/>
</dbReference>
<dbReference type="CDD" id="cd06170">
    <property type="entry name" value="LuxR_C_like"/>
    <property type="match status" value="1"/>
</dbReference>
<reference evidence="8 9" key="1">
    <citation type="submission" date="2018-08" db="EMBL/GenBank/DDBJ databases">
        <title>Sequencing the genomes of 1000 actinobacteria strains.</title>
        <authorList>
            <person name="Klenk H.-P."/>
        </authorList>
    </citation>
    <scope>NUCLEOTIDE SEQUENCE [LARGE SCALE GENOMIC DNA]</scope>
    <source>
        <strain evidence="8 9">DSM 44099</strain>
    </source>
</reference>
<dbReference type="AlphaFoldDB" id="A0A3D9ZMS0"/>
<feature type="domain" description="HTH luxR-type" evidence="6">
    <location>
        <begin position="146"/>
        <end position="211"/>
    </location>
</feature>
<dbReference type="GO" id="GO:0006355">
    <property type="term" value="P:regulation of DNA-templated transcription"/>
    <property type="evidence" value="ECO:0007669"/>
    <property type="project" value="InterPro"/>
</dbReference>
<evidence type="ECO:0000313" key="8">
    <source>
        <dbReference type="EMBL" id="REF94940.1"/>
    </source>
</evidence>
<protein>
    <submittedName>
        <fullName evidence="8">LuxR family two component transcriptional regulator</fullName>
    </submittedName>
</protein>
<dbReference type="PRINTS" id="PR00038">
    <property type="entry name" value="HTHLUXR"/>
</dbReference>
<comment type="caution">
    <text evidence="8">The sequence shown here is derived from an EMBL/GenBank/DDBJ whole genome shotgun (WGS) entry which is preliminary data.</text>
</comment>
<keyword evidence="9" id="KW-1185">Reference proteome</keyword>
<dbReference type="PANTHER" id="PTHR43214:SF24">
    <property type="entry name" value="TRANSCRIPTIONAL REGULATORY PROTEIN NARL-RELATED"/>
    <property type="match status" value="1"/>
</dbReference>
<dbReference type="Pfam" id="PF00072">
    <property type="entry name" value="Response_reg"/>
    <property type="match status" value="1"/>
</dbReference>
<dbReference type="SMART" id="SM00421">
    <property type="entry name" value="HTH_LUXR"/>
    <property type="match status" value="1"/>
</dbReference>
<keyword evidence="2" id="KW-0805">Transcription regulation</keyword>
<dbReference type="Gene3D" id="3.40.50.2300">
    <property type="match status" value="1"/>
</dbReference>
<evidence type="ECO:0000259" key="6">
    <source>
        <dbReference type="PROSITE" id="PS50043"/>
    </source>
</evidence>
<evidence type="ECO:0000256" key="4">
    <source>
        <dbReference type="ARBA" id="ARBA00023163"/>
    </source>
</evidence>
<dbReference type="InterPro" id="IPR011006">
    <property type="entry name" value="CheY-like_superfamily"/>
</dbReference>
<dbReference type="SUPFAM" id="SSF46894">
    <property type="entry name" value="C-terminal effector domain of the bipartite response regulators"/>
    <property type="match status" value="1"/>
</dbReference>
<evidence type="ECO:0000256" key="5">
    <source>
        <dbReference type="PROSITE-ProRule" id="PRU00169"/>
    </source>
</evidence>
<dbReference type="GO" id="GO:0003677">
    <property type="term" value="F:DNA binding"/>
    <property type="evidence" value="ECO:0007669"/>
    <property type="project" value="UniProtKB-KW"/>
</dbReference>
<name>A0A3D9ZMS0_9ACTN</name>
<dbReference type="PROSITE" id="PS50043">
    <property type="entry name" value="HTH_LUXR_2"/>
    <property type="match status" value="1"/>
</dbReference>
<evidence type="ECO:0000256" key="2">
    <source>
        <dbReference type="ARBA" id="ARBA00023015"/>
    </source>
</evidence>
<evidence type="ECO:0000256" key="1">
    <source>
        <dbReference type="ARBA" id="ARBA00022553"/>
    </source>
</evidence>
<dbReference type="CDD" id="cd17535">
    <property type="entry name" value="REC_NarL-like"/>
    <property type="match status" value="1"/>
</dbReference>
<dbReference type="SMART" id="SM00448">
    <property type="entry name" value="REC"/>
    <property type="match status" value="1"/>
</dbReference>
<proteinExistence type="predicted"/>
<gene>
    <name evidence="8" type="ORF">DFJ67_0885</name>
</gene>
<dbReference type="PROSITE" id="PS00622">
    <property type="entry name" value="HTH_LUXR_1"/>
    <property type="match status" value="1"/>
</dbReference>
<accession>A0A3D9ZMS0</accession>
<dbReference type="OrthoDB" id="9808843at2"/>
<evidence type="ECO:0000256" key="3">
    <source>
        <dbReference type="ARBA" id="ARBA00023125"/>
    </source>
</evidence>
<keyword evidence="1 5" id="KW-0597">Phosphoprotein</keyword>
<organism evidence="8 9">
    <name type="scientific">Asanoa ferruginea</name>
    <dbReference type="NCBI Taxonomy" id="53367"/>
    <lineage>
        <taxon>Bacteria</taxon>
        <taxon>Bacillati</taxon>
        <taxon>Actinomycetota</taxon>
        <taxon>Actinomycetes</taxon>
        <taxon>Micromonosporales</taxon>
        <taxon>Micromonosporaceae</taxon>
        <taxon>Asanoa</taxon>
    </lineage>
</organism>
<dbReference type="InterPro" id="IPR039420">
    <property type="entry name" value="WalR-like"/>
</dbReference>
<dbReference type="SUPFAM" id="SSF52172">
    <property type="entry name" value="CheY-like"/>
    <property type="match status" value="1"/>
</dbReference>
<dbReference type="InterPro" id="IPR058245">
    <property type="entry name" value="NreC/VraR/RcsB-like_REC"/>
</dbReference>
<dbReference type="GO" id="GO:0000160">
    <property type="term" value="P:phosphorelay signal transduction system"/>
    <property type="evidence" value="ECO:0007669"/>
    <property type="project" value="InterPro"/>
</dbReference>
<evidence type="ECO:0000259" key="7">
    <source>
        <dbReference type="PROSITE" id="PS50110"/>
    </source>
</evidence>
<keyword evidence="3" id="KW-0238">DNA-binding</keyword>
<dbReference type="Proteomes" id="UP000256913">
    <property type="component" value="Unassembled WGS sequence"/>
</dbReference>
<dbReference type="PANTHER" id="PTHR43214">
    <property type="entry name" value="TWO-COMPONENT RESPONSE REGULATOR"/>
    <property type="match status" value="1"/>
</dbReference>
<sequence length="212" mass="22205">MTVRVVVADDHPLFREGLRALIQDAPGVTLVGVAGDGDEAVEVTLAERPDVVVMDLRMPGRSGVEATRHILRTAPSVAILVVTMVDEDDSVFAAMRAGARGYVLKGADPAEILRAIQVVANGEAIFGPAIAARLTRFFATGAAAPAAVPFPELTTREREILTLMATGAANATIAARLGLTEKTVRNNVSNVFAKLRVADRAAAVARARDAGL</sequence>
<dbReference type="PROSITE" id="PS50110">
    <property type="entry name" value="RESPONSE_REGULATORY"/>
    <property type="match status" value="1"/>
</dbReference>
<feature type="modified residue" description="4-aspartylphosphate" evidence="5">
    <location>
        <position position="55"/>
    </location>
</feature>
<dbReference type="EMBL" id="QUMQ01000001">
    <property type="protein sequence ID" value="REF94940.1"/>
    <property type="molecule type" value="Genomic_DNA"/>
</dbReference>
<feature type="domain" description="Response regulatory" evidence="7">
    <location>
        <begin position="4"/>
        <end position="120"/>
    </location>
</feature>
<evidence type="ECO:0000313" key="9">
    <source>
        <dbReference type="Proteomes" id="UP000256913"/>
    </source>
</evidence>
<dbReference type="Pfam" id="PF00196">
    <property type="entry name" value="GerE"/>
    <property type="match status" value="1"/>
</dbReference>
<dbReference type="RefSeq" id="WP_116066696.1">
    <property type="nucleotide sequence ID" value="NZ_BONB01000001.1"/>
</dbReference>
<dbReference type="InterPro" id="IPR001789">
    <property type="entry name" value="Sig_transdc_resp-reg_receiver"/>
</dbReference>
<dbReference type="InterPro" id="IPR000792">
    <property type="entry name" value="Tscrpt_reg_LuxR_C"/>
</dbReference>